<dbReference type="InterPro" id="IPR035897">
    <property type="entry name" value="Toll_tir_struct_dom_sf"/>
</dbReference>
<feature type="domain" description="TIR" evidence="1">
    <location>
        <begin position="143"/>
        <end position="276"/>
    </location>
</feature>
<proteinExistence type="predicted"/>
<dbReference type="InterPro" id="IPR000157">
    <property type="entry name" value="TIR_dom"/>
</dbReference>
<dbReference type="Gene3D" id="3.40.50.10140">
    <property type="entry name" value="Toll/interleukin-1 receptor homology (TIR) domain"/>
    <property type="match status" value="1"/>
</dbReference>
<protein>
    <submittedName>
        <fullName evidence="2">TIR domain-containing protein</fullName>
    </submittedName>
</protein>
<evidence type="ECO:0000313" key="3">
    <source>
        <dbReference type="Proteomes" id="UP000270046"/>
    </source>
</evidence>
<accession>A0A494VQK7</accession>
<dbReference type="Proteomes" id="UP000270046">
    <property type="component" value="Chromosome"/>
</dbReference>
<dbReference type="KEGG" id="muh:HYN43_009725"/>
<dbReference type="RefSeq" id="WP_119411509.1">
    <property type="nucleotide sequence ID" value="NZ_CP032869.1"/>
</dbReference>
<keyword evidence="3" id="KW-1185">Reference proteome</keyword>
<evidence type="ECO:0000259" key="1">
    <source>
        <dbReference type="PROSITE" id="PS50104"/>
    </source>
</evidence>
<dbReference type="GO" id="GO:0007165">
    <property type="term" value="P:signal transduction"/>
    <property type="evidence" value="ECO:0007669"/>
    <property type="project" value="InterPro"/>
</dbReference>
<dbReference type="Pfam" id="PF13676">
    <property type="entry name" value="TIR_2"/>
    <property type="match status" value="1"/>
</dbReference>
<dbReference type="Gene3D" id="3.40.50.450">
    <property type="match status" value="1"/>
</dbReference>
<name>A0A494VQK7_9SPHI</name>
<dbReference type="SMART" id="SM00255">
    <property type="entry name" value="TIR"/>
    <property type="match status" value="1"/>
</dbReference>
<dbReference type="EMBL" id="CP032869">
    <property type="protein sequence ID" value="AYL95550.1"/>
    <property type="molecule type" value="Genomic_DNA"/>
</dbReference>
<dbReference type="SUPFAM" id="SSF52200">
    <property type="entry name" value="Toll/Interleukin receptor TIR domain"/>
    <property type="match status" value="1"/>
</dbReference>
<dbReference type="AlphaFoldDB" id="A0A494VQK7"/>
<reference evidence="2 3" key="1">
    <citation type="submission" date="2018-10" db="EMBL/GenBank/DDBJ databases">
        <title>Genome sequencing of Mucilaginibacter sp. HYN0043.</title>
        <authorList>
            <person name="Kim M."/>
            <person name="Yi H."/>
        </authorList>
    </citation>
    <scope>NUCLEOTIDE SEQUENCE [LARGE SCALE GENOMIC DNA]</scope>
    <source>
        <strain evidence="2 3">HYN0043</strain>
    </source>
</reference>
<dbReference type="OrthoDB" id="883741at2"/>
<sequence length="290" mass="32916">MNIFLAIPFGAAFDDISFLIRETSAGLGHNIITANELYSTGTIIEQVQDQIKNVDLVIADISGHNPNVMYELGYAQSSGIPILPLAQRGDNIPFDIAAVRVIIYDRERLQQTLITPIRNFLSHKDFGDFFLKESAKFEKAKEKIKSVFVSYSHADSQYLNRLKVHLRPFEKRGLIDLWEDTKIKAGEKWKERIEKALDKCSIAILLISADFLASDFIIDNELPPLLKLAEEHGKIILPVIVKPCRFTRDPNLSIFQAINDPKKPLSKLDENGREEIYVEIADYIEDSIKS</sequence>
<organism evidence="2 3">
    <name type="scientific">Mucilaginibacter celer</name>
    <dbReference type="NCBI Taxonomy" id="2305508"/>
    <lineage>
        <taxon>Bacteria</taxon>
        <taxon>Pseudomonadati</taxon>
        <taxon>Bacteroidota</taxon>
        <taxon>Sphingobacteriia</taxon>
        <taxon>Sphingobacteriales</taxon>
        <taxon>Sphingobacteriaceae</taxon>
        <taxon>Mucilaginibacter</taxon>
    </lineage>
</organism>
<gene>
    <name evidence="2" type="ORF">HYN43_009725</name>
</gene>
<dbReference type="PROSITE" id="PS50104">
    <property type="entry name" value="TIR"/>
    <property type="match status" value="1"/>
</dbReference>
<evidence type="ECO:0000313" key="2">
    <source>
        <dbReference type="EMBL" id="AYL95550.1"/>
    </source>
</evidence>